<comment type="caution">
    <text evidence="1">The sequence shown here is derived from an EMBL/GenBank/DDBJ whole genome shotgun (WGS) entry which is preliminary data.</text>
</comment>
<dbReference type="RefSeq" id="WP_189646884.1">
    <property type="nucleotide sequence ID" value="NZ_BMRC01000003.1"/>
</dbReference>
<proteinExistence type="predicted"/>
<evidence type="ECO:0000313" key="1">
    <source>
        <dbReference type="EMBL" id="MFB9201059.1"/>
    </source>
</evidence>
<name>A0ABV5IBB3_9ACTN</name>
<gene>
    <name evidence="1" type="ORF">ACFFV7_07640</name>
</gene>
<organism evidence="1 2">
    <name type="scientific">Nonomuraea spiralis</name>
    <dbReference type="NCBI Taxonomy" id="46182"/>
    <lineage>
        <taxon>Bacteria</taxon>
        <taxon>Bacillati</taxon>
        <taxon>Actinomycetota</taxon>
        <taxon>Actinomycetes</taxon>
        <taxon>Streptosporangiales</taxon>
        <taxon>Streptosporangiaceae</taxon>
        <taxon>Nonomuraea</taxon>
    </lineage>
</organism>
<accession>A0ABV5IBB3</accession>
<protein>
    <recommendedName>
        <fullName evidence="3">Secreted protein</fullName>
    </recommendedName>
</protein>
<keyword evidence="2" id="KW-1185">Reference proteome</keyword>
<evidence type="ECO:0000313" key="2">
    <source>
        <dbReference type="Proteomes" id="UP001589647"/>
    </source>
</evidence>
<sequence>MSSRSAVVLAGGTANAVKLFVAALAFTSAYVGFSAYNNAGPAAEPARTVTLSAREVPITAPAGESAPAKAGEIALSAQNDGAPGCGRSFLARSLLVNPRPGETVLYRWRLSRWSPAAKAWRTYLMDHSGFAGAGQNVEWQPQVSGNPGWYRVELVTGSGATVTSERFQVSC</sequence>
<dbReference type="EMBL" id="JBHMEI010000003">
    <property type="protein sequence ID" value="MFB9201059.1"/>
    <property type="molecule type" value="Genomic_DNA"/>
</dbReference>
<evidence type="ECO:0008006" key="3">
    <source>
        <dbReference type="Google" id="ProtNLM"/>
    </source>
</evidence>
<dbReference type="Proteomes" id="UP001589647">
    <property type="component" value="Unassembled WGS sequence"/>
</dbReference>
<reference evidence="1 2" key="1">
    <citation type="submission" date="2024-09" db="EMBL/GenBank/DDBJ databases">
        <authorList>
            <person name="Sun Q."/>
            <person name="Mori K."/>
        </authorList>
    </citation>
    <scope>NUCLEOTIDE SEQUENCE [LARGE SCALE GENOMIC DNA]</scope>
    <source>
        <strain evidence="1 2">CCM 3426</strain>
    </source>
</reference>